<dbReference type="Proteomes" id="UP000630923">
    <property type="component" value="Unassembled WGS sequence"/>
</dbReference>
<dbReference type="SUPFAM" id="SSF51338">
    <property type="entry name" value="Composite domain of metallo-dependent hydrolases"/>
    <property type="match status" value="1"/>
</dbReference>
<gene>
    <name evidence="2" type="ORF">GCM10017044_27740</name>
</gene>
<comment type="caution">
    <text evidence="2">The sequence shown here is derived from an EMBL/GenBank/DDBJ whole genome shotgun (WGS) entry which is preliminary data.</text>
</comment>
<evidence type="ECO:0008006" key="4">
    <source>
        <dbReference type="Google" id="ProtNLM"/>
    </source>
</evidence>
<accession>A0A919AZZ4</accession>
<dbReference type="AlphaFoldDB" id="A0A919AZZ4"/>
<sequence>MIRLIMVAVMVLTGATSVSAEEVFKAIYAGYLYDAKAAKISQNQVIMIKNDRIIAIEHEDEIYVTRAAKKIDLSGYVVLPSITQDVSLHSTGAPLVTTQGTILTLSLNDELFRASSLIAEGNEATVIAVKAEEDLTLDRLRNPAFVMEKGLILKETAE</sequence>
<evidence type="ECO:0000313" key="3">
    <source>
        <dbReference type="Proteomes" id="UP000630923"/>
    </source>
</evidence>
<dbReference type="InterPro" id="IPR011059">
    <property type="entry name" value="Metal-dep_hydrolase_composite"/>
</dbReference>
<dbReference type="Gene3D" id="2.30.40.10">
    <property type="entry name" value="Urease, subunit C, domain 1"/>
    <property type="match status" value="1"/>
</dbReference>
<feature type="signal peptide" evidence="1">
    <location>
        <begin position="1"/>
        <end position="20"/>
    </location>
</feature>
<dbReference type="RefSeq" id="WP_191253961.1">
    <property type="nucleotide sequence ID" value="NZ_BNCI01000002.1"/>
</dbReference>
<protein>
    <recommendedName>
        <fullName evidence="4">Amidohydrolase</fullName>
    </recommendedName>
</protein>
<reference evidence="2" key="1">
    <citation type="journal article" date="2014" name="Int. J. Syst. Evol. Microbiol.">
        <title>Complete genome sequence of Corynebacterium casei LMG S-19264T (=DSM 44701T), isolated from a smear-ripened cheese.</title>
        <authorList>
            <consortium name="US DOE Joint Genome Institute (JGI-PGF)"/>
            <person name="Walter F."/>
            <person name="Albersmeier A."/>
            <person name="Kalinowski J."/>
            <person name="Ruckert C."/>
        </authorList>
    </citation>
    <scope>NUCLEOTIDE SEQUENCE</scope>
    <source>
        <strain evidence="2">KCTC 42590</strain>
    </source>
</reference>
<evidence type="ECO:0000313" key="2">
    <source>
        <dbReference type="EMBL" id="GHF30803.1"/>
    </source>
</evidence>
<dbReference type="Gene3D" id="3.20.20.140">
    <property type="entry name" value="Metal-dependent hydrolases"/>
    <property type="match status" value="1"/>
</dbReference>
<keyword evidence="1" id="KW-0732">Signal</keyword>
<evidence type="ECO:0000256" key="1">
    <source>
        <dbReference type="SAM" id="SignalP"/>
    </source>
</evidence>
<name>A0A919AZZ4_9PROT</name>
<keyword evidence="3" id="KW-1185">Reference proteome</keyword>
<proteinExistence type="predicted"/>
<reference evidence="2" key="2">
    <citation type="submission" date="2020-09" db="EMBL/GenBank/DDBJ databases">
        <authorList>
            <person name="Sun Q."/>
            <person name="Kim S."/>
        </authorList>
    </citation>
    <scope>NUCLEOTIDE SEQUENCE</scope>
    <source>
        <strain evidence="2">KCTC 42590</strain>
    </source>
</reference>
<dbReference type="EMBL" id="BNCI01000002">
    <property type="protein sequence ID" value="GHF30803.1"/>
    <property type="molecule type" value="Genomic_DNA"/>
</dbReference>
<organism evidence="2 3">
    <name type="scientific">Kordiimonas sediminis</name>
    <dbReference type="NCBI Taxonomy" id="1735581"/>
    <lineage>
        <taxon>Bacteria</taxon>
        <taxon>Pseudomonadati</taxon>
        <taxon>Pseudomonadota</taxon>
        <taxon>Alphaproteobacteria</taxon>
        <taxon>Kordiimonadales</taxon>
        <taxon>Kordiimonadaceae</taxon>
        <taxon>Kordiimonas</taxon>
    </lineage>
</organism>
<feature type="chain" id="PRO_5038069146" description="Amidohydrolase" evidence="1">
    <location>
        <begin position="21"/>
        <end position="158"/>
    </location>
</feature>
<dbReference type="GO" id="GO:0016810">
    <property type="term" value="F:hydrolase activity, acting on carbon-nitrogen (but not peptide) bonds"/>
    <property type="evidence" value="ECO:0007669"/>
    <property type="project" value="InterPro"/>
</dbReference>